<comment type="caution">
    <text evidence="3">The sequence shown here is derived from an EMBL/GenBank/DDBJ whole genome shotgun (WGS) entry which is preliminary data.</text>
</comment>
<evidence type="ECO:0000313" key="2">
    <source>
        <dbReference type="EMBL" id="MCB8610725.1"/>
    </source>
</evidence>
<evidence type="ECO:0000259" key="1">
    <source>
        <dbReference type="Pfam" id="PF16403"/>
    </source>
</evidence>
<evidence type="ECO:0000313" key="3">
    <source>
        <dbReference type="EMBL" id="PST39565.1"/>
    </source>
</evidence>
<dbReference type="GeneID" id="77471358"/>
<dbReference type="Proteomes" id="UP001198439">
    <property type="component" value="Unassembled WGS sequence"/>
</dbReference>
<accession>A0A2T3FWB1</accession>
<dbReference type="EMBL" id="JAJDKZ010000024">
    <property type="protein sequence ID" value="MCB8610725.1"/>
    <property type="molecule type" value="Genomic_DNA"/>
</dbReference>
<reference evidence="2" key="3">
    <citation type="submission" date="2021-10" db="EMBL/GenBank/DDBJ databases">
        <title>Collection of gut derived symbiotic bacterial strains cultured from healthy donors.</title>
        <authorList>
            <person name="Lin H."/>
            <person name="Littmann E."/>
            <person name="Kohout C."/>
            <person name="Pamer E.G."/>
        </authorList>
    </citation>
    <scope>NUCLEOTIDE SEQUENCE</scope>
    <source>
        <strain evidence="2">DFI.4.48</strain>
    </source>
</reference>
<dbReference type="Pfam" id="PF16403">
    <property type="entry name" value="Bact_surface_Ig-like"/>
    <property type="match status" value="1"/>
</dbReference>
<dbReference type="RefSeq" id="WP_106988401.1">
    <property type="nucleotide sequence ID" value="NZ_DAWBWI010000315.1"/>
</dbReference>
<dbReference type="Proteomes" id="UP000241201">
    <property type="component" value="Unassembled WGS sequence"/>
</dbReference>
<dbReference type="EMBL" id="PYLP01000013">
    <property type="protein sequence ID" value="PST39565.1"/>
    <property type="molecule type" value="Genomic_DNA"/>
</dbReference>
<gene>
    <name evidence="3" type="ORF">C7U55_09660</name>
    <name evidence="2" type="ORF">LJD69_08980</name>
</gene>
<proteinExistence type="predicted"/>
<reference evidence="3" key="2">
    <citation type="journal article" date="2019" name="Int. J. Syst. Evol. Microbiol.">
        <title>Faecalibacillus intestinalis gen. nov., sp. nov. and Faecalibacillus faecis sp. nov., isolated from human faeces.</title>
        <authorList>
            <person name="Seo B."/>
            <person name="Jeon K."/>
            <person name="Baek I."/>
            <person name="Lee Y.M."/>
            <person name="Baek K."/>
            <person name="Ko G."/>
        </authorList>
    </citation>
    <scope>NUCLEOTIDE SEQUENCE</scope>
    <source>
        <strain evidence="3">SNUG30370</strain>
    </source>
</reference>
<evidence type="ECO:0000313" key="4">
    <source>
        <dbReference type="Proteomes" id="UP000241201"/>
    </source>
</evidence>
<reference evidence="4" key="1">
    <citation type="submission" date="2018-03" db="EMBL/GenBank/DDBJ databases">
        <title>Lachnoclostridium SNUG30370 gen.nov., sp.nov., isolated from human faeces.</title>
        <authorList>
            <person name="Seo B."/>
            <person name="Jeon K."/>
            <person name="Ko G."/>
        </authorList>
    </citation>
    <scope>NUCLEOTIDE SEQUENCE [LARGE SCALE GENOMIC DNA]</scope>
    <source>
        <strain evidence="4">SNUG30370</strain>
    </source>
</reference>
<dbReference type="InterPro" id="IPR032179">
    <property type="entry name" value="Cry22Aa_Ig-like"/>
</dbReference>
<dbReference type="AlphaFoldDB" id="A0A2T3FWB1"/>
<dbReference type="Gene3D" id="2.60.40.10">
    <property type="entry name" value="Immunoglobulins"/>
    <property type="match status" value="1"/>
</dbReference>
<dbReference type="InterPro" id="IPR013783">
    <property type="entry name" value="Ig-like_fold"/>
</dbReference>
<keyword evidence="4" id="KW-1185">Reference proteome</keyword>
<protein>
    <submittedName>
        <fullName evidence="3">DUF5011 domain-containing protein</fullName>
    </submittedName>
</protein>
<sequence length="271" mass="30147">MTQIMKKKIISVVLGFFVVASTLFTILALNITPVTLKRDIFEYEYGSVISNNPADYVNANESVINEVKLNFSNLKNEIGLYKVSATYAGVELPFYIKIKDTTKPVFTLKQVVFNINVNEKIAALNLIDKVEDQSDTIAYFLQEDGSKTETLQFNKKGSYIVDIVVEDVVGNQASKLRAKIVVGHLGNHPTLEGINDVEVVQGTRFDIMEGVSASDGNGNDITHQIKILKNTVNTDEVGTYEVIYSITNSQGNNIQRTRKVEVIKNESEKKS</sequence>
<feature type="domain" description="Pesticidal crystal protein Cry22Aa Ig-like" evidence="1">
    <location>
        <begin position="190"/>
        <end position="262"/>
    </location>
</feature>
<organism evidence="3 4">
    <name type="scientific">Faecalibacillus faecis</name>
    <dbReference type="NCBI Taxonomy" id="1982628"/>
    <lineage>
        <taxon>Bacteria</taxon>
        <taxon>Bacillati</taxon>
        <taxon>Bacillota</taxon>
        <taxon>Erysipelotrichia</taxon>
        <taxon>Erysipelotrichales</taxon>
        <taxon>Coprobacillaceae</taxon>
        <taxon>Faecalibacillus</taxon>
    </lineage>
</organism>
<name>A0A2T3FWB1_9FIRM</name>